<accession>A0AAD7FMB6</accession>
<name>A0AAD7FMB6_9AGAR</name>
<dbReference type="EMBL" id="JARKIF010000010">
    <property type="protein sequence ID" value="KAJ7628539.1"/>
    <property type="molecule type" value="Genomic_DNA"/>
</dbReference>
<feature type="compositionally biased region" description="Polar residues" evidence="1">
    <location>
        <begin position="51"/>
        <end position="60"/>
    </location>
</feature>
<evidence type="ECO:0000313" key="2">
    <source>
        <dbReference type="EMBL" id="KAJ7628539.1"/>
    </source>
</evidence>
<proteinExistence type="predicted"/>
<evidence type="ECO:0000256" key="1">
    <source>
        <dbReference type="SAM" id="MobiDB-lite"/>
    </source>
</evidence>
<protein>
    <submittedName>
        <fullName evidence="2">Uncharacterized protein</fullName>
    </submittedName>
</protein>
<keyword evidence="3" id="KW-1185">Reference proteome</keyword>
<dbReference type="Proteomes" id="UP001221142">
    <property type="component" value="Unassembled WGS sequence"/>
</dbReference>
<dbReference type="AlphaFoldDB" id="A0AAD7FMB6"/>
<feature type="region of interest" description="Disordered" evidence="1">
    <location>
        <begin position="43"/>
        <end position="80"/>
    </location>
</feature>
<sequence length="199" mass="21753">MSVECPGEKSFLMLPDSKPVEFAVNSTRPDYIGWSRMRRVEQQSRLKVRTGPTTVRSSATPPRYPELSGSEAERPTSVSGLHKQFTPIRASVGFLGTAYDNGSRSLNPCQFISSFRGCISFKELLARFPDSPFTIPSGGNTVSGAADDTASHASPPFPGFKGNLQERKNFPIPILVLGGYGDIRPLNLQSFNFRVVNPP</sequence>
<gene>
    <name evidence="2" type="ORF">FB45DRAFT_867586</name>
</gene>
<comment type="caution">
    <text evidence="2">The sequence shown here is derived from an EMBL/GenBank/DDBJ whole genome shotgun (WGS) entry which is preliminary data.</text>
</comment>
<organism evidence="2 3">
    <name type="scientific">Roridomyces roridus</name>
    <dbReference type="NCBI Taxonomy" id="1738132"/>
    <lineage>
        <taxon>Eukaryota</taxon>
        <taxon>Fungi</taxon>
        <taxon>Dikarya</taxon>
        <taxon>Basidiomycota</taxon>
        <taxon>Agaricomycotina</taxon>
        <taxon>Agaricomycetes</taxon>
        <taxon>Agaricomycetidae</taxon>
        <taxon>Agaricales</taxon>
        <taxon>Marasmiineae</taxon>
        <taxon>Mycenaceae</taxon>
        <taxon>Roridomyces</taxon>
    </lineage>
</organism>
<evidence type="ECO:0000313" key="3">
    <source>
        <dbReference type="Proteomes" id="UP001221142"/>
    </source>
</evidence>
<reference evidence="2" key="1">
    <citation type="submission" date="2023-03" db="EMBL/GenBank/DDBJ databases">
        <title>Massive genome expansion in bonnet fungi (Mycena s.s.) driven by repeated elements and novel gene families across ecological guilds.</title>
        <authorList>
            <consortium name="Lawrence Berkeley National Laboratory"/>
            <person name="Harder C.B."/>
            <person name="Miyauchi S."/>
            <person name="Viragh M."/>
            <person name="Kuo A."/>
            <person name="Thoen E."/>
            <person name="Andreopoulos B."/>
            <person name="Lu D."/>
            <person name="Skrede I."/>
            <person name="Drula E."/>
            <person name="Henrissat B."/>
            <person name="Morin E."/>
            <person name="Kohler A."/>
            <person name="Barry K."/>
            <person name="LaButti K."/>
            <person name="Morin E."/>
            <person name="Salamov A."/>
            <person name="Lipzen A."/>
            <person name="Mereny Z."/>
            <person name="Hegedus B."/>
            <person name="Baldrian P."/>
            <person name="Stursova M."/>
            <person name="Weitz H."/>
            <person name="Taylor A."/>
            <person name="Grigoriev I.V."/>
            <person name="Nagy L.G."/>
            <person name="Martin F."/>
            <person name="Kauserud H."/>
        </authorList>
    </citation>
    <scope>NUCLEOTIDE SEQUENCE</scope>
    <source>
        <strain evidence="2">9284</strain>
    </source>
</reference>